<proteinExistence type="predicted"/>
<dbReference type="Proteomes" id="UP000746612">
    <property type="component" value="Unassembled WGS sequence"/>
</dbReference>
<gene>
    <name evidence="3" type="ORF">FUG_LOCUS114623</name>
    <name evidence="2" type="ORF">MDCFG202_LOCUS143036</name>
</gene>
<evidence type="ECO:0000313" key="2">
    <source>
        <dbReference type="EMBL" id="CAG1977148.1"/>
    </source>
</evidence>
<reference evidence="3" key="1">
    <citation type="submission" date="2019-04" db="EMBL/GenBank/DDBJ databases">
        <authorList>
            <person name="Melise S."/>
            <person name="Noan J."/>
            <person name="Okalmin O."/>
        </authorList>
    </citation>
    <scope>NUCLEOTIDE SEQUENCE</scope>
    <source>
        <strain evidence="3">FN9</strain>
    </source>
</reference>
<feature type="region of interest" description="Disordered" evidence="1">
    <location>
        <begin position="30"/>
        <end position="50"/>
    </location>
</feature>
<evidence type="ECO:0000313" key="3">
    <source>
        <dbReference type="EMBL" id="VIO54078.1"/>
    </source>
</evidence>
<feature type="compositionally biased region" description="Basic and acidic residues" evidence="1">
    <location>
        <begin position="33"/>
        <end position="50"/>
    </location>
</feature>
<dbReference type="AlphaFoldDB" id="A0A4U9F3X4"/>
<organism evidence="2 4">
    <name type="scientific">Gibberella zeae</name>
    <name type="common">Wheat head blight fungus</name>
    <name type="synonym">Fusarium graminearum</name>
    <dbReference type="NCBI Taxonomy" id="5518"/>
    <lineage>
        <taxon>Eukaryota</taxon>
        <taxon>Fungi</taxon>
        <taxon>Dikarya</taxon>
        <taxon>Ascomycota</taxon>
        <taxon>Pezizomycotina</taxon>
        <taxon>Sordariomycetes</taxon>
        <taxon>Hypocreomycetidae</taxon>
        <taxon>Hypocreales</taxon>
        <taxon>Nectriaceae</taxon>
        <taxon>Fusarium</taxon>
    </lineage>
</organism>
<evidence type="ECO:0000313" key="4">
    <source>
        <dbReference type="Proteomes" id="UP000746612"/>
    </source>
</evidence>
<protein>
    <submittedName>
        <fullName evidence="2">Uncharacterized protein</fullName>
    </submittedName>
</protein>
<dbReference type="EMBL" id="CAAKMV010000088">
    <property type="protein sequence ID" value="VIO54078.1"/>
    <property type="molecule type" value="Genomic_DNA"/>
</dbReference>
<name>A0A4U9F3X4_GIBZA</name>
<accession>A0A4U9F3X4</accession>
<evidence type="ECO:0000256" key="1">
    <source>
        <dbReference type="SAM" id="MobiDB-lite"/>
    </source>
</evidence>
<dbReference type="EMBL" id="CAJPIJ010000104">
    <property type="protein sequence ID" value="CAG1977148.1"/>
    <property type="molecule type" value="Genomic_DNA"/>
</dbReference>
<sequence length="145" mass="16889">MSTNRRDYNDLPFPFNNEYYADAQGLVRGSDGLLHDPSHRETNGQRQQRVNERWEENVRRVMGDEFVGRWPDLQTMISHYTDRYPPVLQTLDSAQLEKAGRLKAWGVHPSIIHVIVGWPAQGLSEEERDVIVACCEDERLQLRQN</sequence>
<reference evidence="2" key="2">
    <citation type="submission" date="2021-03" db="EMBL/GenBank/DDBJ databases">
        <authorList>
            <person name="Alouane T."/>
            <person name="Langin T."/>
            <person name="Bonhomme L."/>
        </authorList>
    </citation>
    <scope>NUCLEOTIDE SEQUENCE</scope>
    <source>
        <strain evidence="2">MDC_Fg202</strain>
    </source>
</reference>